<feature type="domain" description="DUF569" evidence="1">
    <location>
        <begin position="142"/>
        <end position="188"/>
    </location>
</feature>
<dbReference type="AlphaFoldDB" id="A0A6V7QG82"/>
<evidence type="ECO:0000259" key="2">
    <source>
        <dbReference type="Pfam" id="PF13639"/>
    </source>
</evidence>
<dbReference type="PANTHER" id="PTHR31205">
    <property type="entry name" value="ACTIN CROSS-LINKING PROTEIN (DUF569)"/>
    <property type="match status" value="1"/>
</dbReference>
<dbReference type="Pfam" id="PF13639">
    <property type="entry name" value="zf-RING_2"/>
    <property type="match status" value="1"/>
</dbReference>
<evidence type="ECO:0000259" key="1">
    <source>
        <dbReference type="Pfam" id="PF04601"/>
    </source>
</evidence>
<proteinExistence type="predicted"/>
<dbReference type="SUPFAM" id="SSF57850">
    <property type="entry name" value="RING/U-box"/>
    <property type="match status" value="1"/>
</dbReference>
<dbReference type="Gene3D" id="3.30.40.10">
    <property type="entry name" value="Zinc/RING finger domain, C3HC4 (zinc finger)"/>
    <property type="match status" value="1"/>
</dbReference>
<name>A0A6V7QG82_ANACO</name>
<reference evidence="3" key="1">
    <citation type="submission" date="2020-07" db="EMBL/GenBank/DDBJ databases">
        <authorList>
            <person name="Lin J."/>
        </authorList>
    </citation>
    <scope>NUCLEOTIDE SEQUENCE</scope>
</reference>
<protein>
    <recommendedName>
        <fullName evidence="4">RING-type domain-containing protein</fullName>
    </recommendedName>
</protein>
<organism evidence="3">
    <name type="scientific">Ananas comosus var. bracteatus</name>
    <name type="common">red pineapple</name>
    <dbReference type="NCBI Taxonomy" id="296719"/>
    <lineage>
        <taxon>Eukaryota</taxon>
        <taxon>Viridiplantae</taxon>
        <taxon>Streptophyta</taxon>
        <taxon>Embryophyta</taxon>
        <taxon>Tracheophyta</taxon>
        <taxon>Spermatophyta</taxon>
        <taxon>Magnoliopsida</taxon>
        <taxon>Liliopsida</taxon>
        <taxon>Poales</taxon>
        <taxon>Bromeliaceae</taxon>
        <taxon>Bromelioideae</taxon>
        <taxon>Ananas</taxon>
    </lineage>
</organism>
<dbReference type="SUPFAM" id="SSF50405">
    <property type="entry name" value="Actin-crosslinking proteins"/>
    <property type="match status" value="1"/>
</dbReference>
<dbReference type="InterPro" id="IPR008999">
    <property type="entry name" value="Actin-crosslinking"/>
</dbReference>
<dbReference type="EMBL" id="LR862135">
    <property type="protein sequence ID" value="CAD1841826.1"/>
    <property type="molecule type" value="Genomic_DNA"/>
</dbReference>
<accession>A0A6V7QG82</accession>
<dbReference type="InterPro" id="IPR013083">
    <property type="entry name" value="Znf_RING/FYVE/PHD"/>
</dbReference>
<dbReference type="Pfam" id="PF04601">
    <property type="entry name" value="DUF569"/>
    <property type="match status" value="1"/>
</dbReference>
<evidence type="ECO:0008006" key="4">
    <source>
        <dbReference type="Google" id="ProtNLM"/>
    </source>
</evidence>
<dbReference type="PANTHER" id="PTHR31205:SF76">
    <property type="entry name" value="EXPRESSED PROTEIN"/>
    <property type="match status" value="1"/>
</dbReference>
<gene>
    <name evidence="3" type="ORF">CB5_LOCUS25037</name>
</gene>
<dbReference type="InterPro" id="IPR007679">
    <property type="entry name" value="DUF569"/>
</dbReference>
<evidence type="ECO:0000313" key="3">
    <source>
        <dbReference type="EMBL" id="CAD1841826.1"/>
    </source>
</evidence>
<dbReference type="InterPro" id="IPR001841">
    <property type="entry name" value="Znf_RING"/>
</dbReference>
<feature type="domain" description="RING-type" evidence="2">
    <location>
        <begin position="101"/>
        <end position="133"/>
    </location>
</feature>
<sequence length="203" mass="22592">MPELYAYKVLADDNAAARFEEPAIPSWSSSSFGINLRVRNIVKVVDEHGVASTIVAITVFSARPMISRLWSTPPEPASAWTLKALERCRLIPSGASEEEETCPICLAEIPAQSPITRMPCSHFFHEECIVRVFGRDLRRATELFQRAKAVRLKSHHDKYLFTDDDELRVTQDRDGASPNTRWAVEHVPVLSGDGAGGVTWLCG</sequence>